<dbReference type="EMBL" id="BARS01042663">
    <property type="protein sequence ID" value="GAG31232.1"/>
    <property type="molecule type" value="Genomic_DNA"/>
</dbReference>
<evidence type="ECO:0000256" key="8">
    <source>
        <dbReference type="ARBA" id="ARBA00049244"/>
    </source>
</evidence>
<evidence type="ECO:0000256" key="3">
    <source>
        <dbReference type="ARBA" id="ARBA00022679"/>
    </source>
</evidence>
<dbReference type="Pfam" id="PF06144">
    <property type="entry name" value="DNA_pol3_delta"/>
    <property type="match status" value="1"/>
</dbReference>
<dbReference type="Gene3D" id="1.20.272.10">
    <property type="match status" value="1"/>
</dbReference>
<dbReference type="GO" id="GO:0003677">
    <property type="term" value="F:DNA binding"/>
    <property type="evidence" value="ECO:0007669"/>
    <property type="project" value="InterPro"/>
</dbReference>
<dbReference type="SUPFAM" id="SSF48019">
    <property type="entry name" value="post-AAA+ oligomerization domain-like"/>
    <property type="match status" value="1"/>
</dbReference>
<dbReference type="SUPFAM" id="SSF52540">
    <property type="entry name" value="P-loop containing nucleoside triphosphate hydrolases"/>
    <property type="match status" value="1"/>
</dbReference>
<comment type="catalytic activity">
    <reaction evidence="8">
        <text>DNA(n) + a 2'-deoxyribonucleoside 5'-triphosphate = DNA(n+1) + diphosphate</text>
        <dbReference type="Rhea" id="RHEA:22508"/>
        <dbReference type="Rhea" id="RHEA-COMP:17339"/>
        <dbReference type="Rhea" id="RHEA-COMP:17340"/>
        <dbReference type="ChEBI" id="CHEBI:33019"/>
        <dbReference type="ChEBI" id="CHEBI:61560"/>
        <dbReference type="ChEBI" id="CHEBI:173112"/>
        <dbReference type="EC" id="2.7.7.7"/>
    </reaction>
</comment>
<dbReference type="PANTHER" id="PTHR34388:SF1">
    <property type="entry name" value="DNA POLYMERASE III SUBUNIT DELTA"/>
    <property type="match status" value="1"/>
</dbReference>
<evidence type="ECO:0000256" key="5">
    <source>
        <dbReference type="ARBA" id="ARBA00022705"/>
    </source>
</evidence>
<keyword evidence="3" id="KW-0808">Transferase</keyword>
<dbReference type="AlphaFoldDB" id="X0X749"/>
<dbReference type="GO" id="GO:0009360">
    <property type="term" value="C:DNA polymerase III complex"/>
    <property type="evidence" value="ECO:0007669"/>
    <property type="project" value="InterPro"/>
</dbReference>
<protein>
    <recommendedName>
        <fullName evidence="2">DNA polymerase III subunit delta</fullName>
        <ecNumber evidence="1">2.7.7.7</ecNumber>
    </recommendedName>
</protein>
<keyword evidence="4" id="KW-0548">Nucleotidyltransferase</keyword>
<feature type="domain" description="DNA polymerase III delta subunit-like C-terminal" evidence="10">
    <location>
        <begin position="171"/>
        <end position="251"/>
    </location>
</feature>
<evidence type="ECO:0000256" key="4">
    <source>
        <dbReference type="ARBA" id="ARBA00022695"/>
    </source>
</evidence>
<feature type="domain" description="DNA polymerase III delta N-terminal" evidence="9">
    <location>
        <begin position="2"/>
        <end position="89"/>
    </location>
</feature>
<evidence type="ECO:0000256" key="7">
    <source>
        <dbReference type="ARBA" id="ARBA00034754"/>
    </source>
</evidence>
<dbReference type="InterPro" id="IPR005790">
    <property type="entry name" value="DNA_polIII_delta"/>
</dbReference>
<dbReference type="InterPro" id="IPR048466">
    <property type="entry name" value="DNA_pol3_delta-like_C"/>
</dbReference>
<dbReference type="EC" id="2.7.7.7" evidence="1"/>
<accession>X0X749</accession>
<evidence type="ECO:0000256" key="1">
    <source>
        <dbReference type="ARBA" id="ARBA00012417"/>
    </source>
</evidence>
<name>X0X749_9ZZZZ</name>
<keyword evidence="5" id="KW-0235">DNA replication</keyword>
<evidence type="ECO:0000259" key="9">
    <source>
        <dbReference type="Pfam" id="PF06144"/>
    </source>
</evidence>
<organism evidence="11">
    <name type="scientific">marine sediment metagenome</name>
    <dbReference type="NCBI Taxonomy" id="412755"/>
    <lineage>
        <taxon>unclassified sequences</taxon>
        <taxon>metagenomes</taxon>
        <taxon>ecological metagenomes</taxon>
    </lineage>
</organism>
<evidence type="ECO:0000256" key="2">
    <source>
        <dbReference type="ARBA" id="ARBA00017703"/>
    </source>
</evidence>
<gene>
    <name evidence="11" type="ORF">S01H1_64706</name>
</gene>
<dbReference type="Pfam" id="PF21694">
    <property type="entry name" value="DNA_pol3_delta_C"/>
    <property type="match status" value="1"/>
</dbReference>
<evidence type="ECO:0000259" key="10">
    <source>
        <dbReference type="Pfam" id="PF21694"/>
    </source>
</evidence>
<comment type="caution">
    <text evidence="11">The sequence shown here is derived from an EMBL/GenBank/DDBJ whole genome shotgun (WGS) entry which is preliminary data.</text>
</comment>
<keyword evidence="6" id="KW-0239">DNA-directed DNA polymerase</keyword>
<dbReference type="InterPro" id="IPR010372">
    <property type="entry name" value="DNA_pol3_delta_N"/>
</dbReference>
<dbReference type="NCBIfam" id="TIGR01128">
    <property type="entry name" value="holA"/>
    <property type="match status" value="1"/>
</dbReference>
<dbReference type="InterPro" id="IPR008921">
    <property type="entry name" value="DNA_pol3_clamp-load_cplx_C"/>
</dbReference>
<evidence type="ECO:0000313" key="11">
    <source>
        <dbReference type="EMBL" id="GAG31232.1"/>
    </source>
</evidence>
<dbReference type="PANTHER" id="PTHR34388">
    <property type="entry name" value="DNA POLYMERASE III SUBUNIT DELTA"/>
    <property type="match status" value="1"/>
</dbReference>
<feature type="non-terminal residue" evidence="11">
    <location>
        <position position="1"/>
    </location>
</feature>
<comment type="similarity">
    <text evidence="7">Belongs to the DNA polymerase HolA subunit family.</text>
</comment>
<dbReference type="GO" id="GO:0006261">
    <property type="term" value="P:DNA-templated DNA replication"/>
    <property type="evidence" value="ECO:0007669"/>
    <property type="project" value="TreeGrafter"/>
</dbReference>
<dbReference type="GO" id="GO:0003887">
    <property type="term" value="F:DNA-directed DNA polymerase activity"/>
    <property type="evidence" value="ECO:0007669"/>
    <property type="project" value="UniProtKB-KW"/>
</dbReference>
<evidence type="ECO:0000256" key="6">
    <source>
        <dbReference type="ARBA" id="ARBA00022932"/>
    </source>
</evidence>
<feature type="non-terminal residue" evidence="11">
    <location>
        <position position="251"/>
    </location>
</feature>
<proteinExistence type="inferred from homology"/>
<reference evidence="11" key="1">
    <citation type="journal article" date="2014" name="Front. Microbiol.">
        <title>High frequency of phylogenetically diverse reductive dehalogenase-homologous genes in deep subseafloor sedimentary metagenomes.</title>
        <authorList>
            <person name="Kawai M."/>
            <person name="Futagami T."/>
            <person name="Toyoda A."/>
            <person name="Takaki Y."/>
            <person name="Nishi S."/>
            <person name="Hori S."/>
            <person name="Arai W."/>
            <person name="Tsubouchi T."/>
            <person name="Morono Y."/>
            <person name="Uchiyama I."/>
            <person name="Ito T."/>
            <person name="Fujiyama A."/>
            <person name="Inagaki F."/>
            <person name="Takami H."/>
        </authorList>
    </citation>
    <scope>NUCLEOTIDE SEQUENCE</scope>
    <source>
        <strain evidence="11">Expedition CK06-06</strain>
    </source>
</reference>
<dbReference type="Gene3D" id="3.40.50.300">
    <property type="entry name" value="P-loop containing nucleotide triphosphate hydrolases"/>
    <property type="match status" value="1"/>
</dbReference>
<dbReference type="Gene3D" id="1.10.8.60">
    <property type="match status" value="1"/>
</dbReference>
<sequence length="251" mass="28394">FDGSKVTLGELQHACGSVPFIAERRLVIVDGLLTRLESEGKEGTLSAWQKEYLEELTQYLKRLPETTRLIFVEDKSISESNPVHRLALADERGHVKEFKPPQGSELNRWIKERVSKKGGQINPAAVEELGAFVGNDLRLLDQEIEKLVVYVDQARPISEDDVRVLVSYVREANIFEMADALGQRDGQRAAKLLHQLLDEGKHPLALLGMIVRQFRIMIQVKELNERGLSQQDIAARLGLHRFVVKKAVRQA</sequence>
<dbReference type="InterPro" id="IPR027417">
    <property type="entry name" value="P-loop_NTPase"/>
</dbReference>